<evidence type="ECO:0000313" key="4">
    <source>
        <dbReference type="EMBL" id="KAE9128622.1"/>
    </source>
</evidence>
<sequence>MRVLKRAEIQAVPTGTIGIGPCGVTIPNSLDQVVLRRRMGSTKAVEIGRGFVIHALEGLQVFLSSIHPGFSTGGGGLGVIPLLDQTIGSRGNSTCTSFELRHSRFSLLQGLCGSSQAGLRQEQLMFSVFTRPIQVVPIFVELLDLVACQPHFFGQVITLILESVALEDCSVEARLEVAEIRLLLPELWL</sequence>
<dbReference type="Proteomes" id="UP000437068">
    <property type="component" value="Unassembled WGS sequence"/>
</dbReference>
<dbReference type="Proteomes" id="UP000441208">
    <property type="component" value="Unassembled WGS sequence"/>
</dbReference>
<evidence type="ECO:0000313" key="9">
    <source>
        <dbReference type="Proteomes" id="UP000440732"/>
    </source>
</evidence>
<dbReference type="Proteomes" id="UP000460718">
    <property type="component" value="Unassembled WGS sequence"/>
</dbReference>
<dbReference type="EMBL" id="QXGB01001282">
    <property type="protein sequence ID" value="KAE9193567.1"/>
    <property type="molecule type" value="Genomic_DNA"/>
</dbReference>
<dbReference type="EMBL" id="QXFW01001245">
    <property type="protein sequence ID" value="KAE8993961.1"/>
    <property type="molecule type" value="Genomic_DNA"/>
</dbReference>
<dbReference type="Proteomes" id="UP000433483">
    <property type="component" value="Unassembled WGS sequence"/>
</dbReference>
<proteinExistence type="predicted"/>
<dbReference type="EMBL" id="QXGA01001154">
    <property type="protein sequence ID" value="KAE9127357.1"/>
    <property type="molecule type" value="Genomic_DNA"/>
</dbReference>
<name>A0A6A3T320_9STRA</name>
<evidence type="ECO:0000313" key="8">
    <source>
        <dbReference type="Proteomes" id="UP000437068"/>
    </source>
</evidence>
<evidence type="ECO:0000313" key="6">
    <source>
        <dbReference type="EMBL" id="KAE9293953.1"/>
    </source>
</evidence>
<accession>A0A6A3T320</accession>
<gene>
    <name evidence="6" type="ORF">PF001_g18014</name>
    <name evidence="5" type="ORF">PF005_g18017</name>
    <name evidence="3" type="ORF">PF006_g16525</name>
    <name evidence="4" type="ORF">PF007_g5199</name>
    <name evidence="2" type="ORF">PF010_g18695</name>
    <name evidence="1" type="ORF">PF011_g16925</name>
</gene>
<dbReference type="Proteomes" id="UP000440732">
    <property type="component" value="Unassembled WGS sequence"/>
</dbReference>
<dbReference type="EMBL" id="QXFX01001444">
    <property type="protein sequence ID" value="KAE9090167.1"/>
    <property type="molecule type" value="Genomic_DNA"/>
</dbReference>
<dbReference type="Proteomes" id="UP000488956">
    <property type="component" value="Unassembled WGS sequence"/>
</dbReference>
<dbReference type="AlphaFoldDB" id="A0A6A3T320"/>
<evidence type="ECO:0000313" key="5">
    <source>
        <dbReference type="EMBL" id="KAE9193567.1"/>
    </source>
</evidence>
<protein>
    <submittedName>
        <fullName evidence="4">Uncharacterized protein</fullName>
    </submittedName>
</protein>
<reference evidence="7 8" key="1">
    <citation type="submission" date="2018-08" db="EMBL/GenBank/DDBJ databases">
        <title>Genomic investigation of the strawberry pathogen Phytophthora fragariae indicates pathogenicity is determined by transcriptional variation in three key races.</title>
        <authorList>
            <person name="Adams T.M."/>
            <person name="Armitage A.D."/>
            <person name="Sobczyk M.K."/>
            <person name="Bates H.J."/>
            <person name="Dunwell J.M."/>
            <person name="Nellist C.F."/>
            <person name="Harrison R.J."/>
        </authorList>
    </citation>
    <scope>NUCLEOTIDE SEQUENCE [LARGE SCALE GENOMIC DNA]</scope>
    <source>
        <strain evidence="6 8">A4</strain>
        <strain evidence="5 7">NOV-27</strain>
        <strain evidence="3 9">NOV-5</strain>
        <strain evidence="4 10">NOV-71</strain>
        <strain evidence="2 12">ONT-3</strain>
        <strain evidence="1 11">SCRP245</strain>
    </source>
</reference>
<evidence type="ECO:0000313" key="1">
    <source>
        <dbReference type="EMBL" id="KAE8993961.1"/>
    </source>
</evidence>
<evidence type="ECO:0000313" key="11">
    <source>
        <dbReference type="Proteomes" id="UP000460718"/>
    </source>
</evidence>
<evidence type="ECO:0000313" key="3">
    <source>
        <dbReference type="EMBL" id="KAE9127357.1"/>
    </source>
</evidence>
<evidence type="ECO:0000313" key="2">
    <source>
        <dbReference type="EMBL" id="KAE9090167.1"/>
    </source>
</evidence>
<evidence type="ECO:0000313" key="10">
    <source>
        <dbReference type="Proteomes" id="UP000441208"/>
    </source>
</evidence>
<dbReference type="EMBL" id="QXFZ01000178">
    <property type="protein sequence ID" value="KAE9128622.1"/>
    <property type="molecule type" value="Genomic_DNA"/>
</dbReference>
<comment type="caution">
    <text evidence="4">The sequence shown here is derived from an EMBL/GenBank/DDBJ whole genome shotgun (WGS) entry which is preliminary data.</text>
</comment>
<organism evidence="4 10">
    <name type="scientific">Phytophthora fragariae</name>
    <dbReference type="NCBI Taxonomy" id="53985"/>
    <lineage>
        <taxon>Eukaryota</taxon>
        <taxon>Sar</taxon>
        <taxon>Stramenopiles</taxon>
        <taxon>Oomycota</taxon>
        <taxon>Peronosporomycetes</taxon>
        <taxon>Peronosporales</taxon>
        <taxon>Peronosporaceae</taxon>
        <taxon>Phytophthora</taxon>
    </lineage>
</organism>
<evidence type="ECO:0000313" key="12">
    <source>
        <dbReference type="Proteomes" id="UP000488956"/>
    </source>
</evidence>
<keyword evidence="7" id="KW-1185">Reference proteome</keyword>
<evidence type="ECO:0000313" key="7">
    <source>
        <dbReference type="Proteomes" id="UP000433483"/>
    </source>
</evidence>
<dbReference type="EMBL" id="QXGE01001344">
    <property type="protein sequence ID" value="KAE9293953.1"/>
    <property type="molecule type" value="Genomic_DNA"/>
</dbReference>